<comment type="caution">
    <text evidence="1">The sequence shown here is derived from an EMBL/GenBank/DDBJ whole genome shotgun (WGS) entry which is preliminary data.</text>
</comment>
<gene>
    <name evidence="1" type="ORF">GCM10007140_12260</name>
</gene>
<proteinExistence type="predicted"/>
<keyword evidence="2" id="KW-1185">Reference proteome</keyword>
<reference evidence="1" key="1">
    <citation type="journal article" date="2014" name="Int. J. Syst. Evol. Microbiol.">
        <title>Complete genome sequence of Corynebacterium casei LMG S-19264T (=DSM 44701T), isolated from a smear-ripened cheese.</title>
        <authorList>
            <consortium name="US DOE Joint Genome Institute (JGI-PGF)"/>
            <person name="Walter F."/>
            <person name="Albersmeier A."/>
            <person name="Kalinowski J."/>
            <person name="Ruckert C."/>
        </authorList>
    </citation>
    <scope>NUCLEOTIDE SEQUENCE</scope>
    <source>
        <strain evidence="1">CGMCC 1.12698</strain>
    </source>
</reference>
<protein>
    <submittedName>
        <fullName evidence="1">Uncharacterized protein</fullName>
    </submittedName>
</protein>
<evidence type="ECO:0000313" key="2">
    <source>
        <dbReference type="Proteomes" id="UP000605259"/>
    </source>
</evidence>
<reference evidence="1" key="2">
    <citation type="submission" date="2020-09" db="EMBL/GenBank/DDBJ databases">
        <authorList>
            <person name="Sun Q."/>
            <person name="Zhou Y."/>
        </authorList>
    </citation>
    <scope>NUCLEOTIDE SEQUENCE</scope>
    <source>
        <strain evidence="1">CGMCC 1.12698</strain>
    </source>
</reference>
<dbReference type="AlphaFoldDB" id="A0A917AQV3"/>
<dbReference type="Proteomes" id="UP000605259">
    <property type="component" value="Unassembled WGS sequence"/>
</dbReference>
<evidence type="ECO:0000313" key="1">
    <source>
        <dbReference type="EMBL" id="GGE63572.1"/>
    </source>
</evidence>
<organism evidence="1 2">
    <name type="scientific">Priestia taiwanensis</name>
    <dbReference type="NCBI Taxonomy" id="1347902"/>
    <lineage>
        <taxon>Bacteria</taxon>
        <taxon>Bacillati</taxon>
        <taxon>Bacillota</taxon>
        <taxon>Bacilli</taxon>
        <taxon>Bacillales</taxon>
        <taxon>Bacillaceae</taxon>
        <taxon>Priestia</taxon>
    </lineage>
</organism>
<dbReference type="RefSeq" id="WP_188387510.1">
    <property type="nucleotide sequence ID" value="NZ_BMFK01000001.1"/>
</dbReference>
<name>A0A917AQV3_9BACI</name>
<dbReference type="EMBL" id="BMFK01000001">
    <property type="protein sequence ID" value="GGE63572.1"/>
    <property type="molecule type" value="Genomic_DNA"/>
</dbReference>
<accession>A0A917AQV3</accession>
<sequence length="148" mass="17157">MPIYQYRVSNEIRFSEVVGALVEEFFFTSEDSITFHSEQSTIVGTYNLNCQCDEMTICVCKETFASLLQRVNEEVVGELAQYDVKLSYKLFLATDEQHMYLLLETEQYSVNTPSGSYMIESTKEDIIVQDMKASLDEVAKHFKWEILE</sequence>